<dbReference type="AlphaFoldDB" id="A0A1U9KUP9"/>
<organism evidence="2 3">
    <name type="scientific">Neoasaia chiangmaiensis</name>
    <dbReference type="NCBI Taxonomy" id="320497"/>
    <lineage>
        <taxon>Bacteria</taxon>
        <taxon>Pseudomonadati</taxon>
        <taxon>Pseudomonadota</taxon>
        <taxon>Alphaproteobacteria</taxon>
        <taxon>Acetobacterales</taxon>
        <taxon>Acetobacteraceae</taxon>
        <taxon>Neoasaia</taxon>
    </lineage>
</organism>
<evidence type="ECO:0000313" key="3">
    <source>
        <dbReference type="Proteomes" id="UP000188604"/>
    </source>
</evidence>
<dbReference type="KEGG" id="nch:A0U93_14565"/>
<sequence length="222" mass="25271">MRILYHLPLSPQSRQVRLVLGEKRLPYEPMTERVWERRTEFLAMNPAGDVPLLVEENGLTIPNAGVICEYLEEAYPDTPLMGRTLAERAEVRRLMAWFNEKFAQEVSRNLLGEKVDKRLSGRGNPDGNALRAGYANIRFHLDYIGWLAETRAWLAGGMLSMADFAAAAHLSCLDFIGDIDWSKAPAVKDWYARVKSRPCFRALLNDRVTGFTPPDHYADLDF</sequence>
<dbReference type="SFLD" id="SFLDS00019">
    <property type="entry name" value="Glutathione_Transferase_(cytos"/>
    <property type="match status" value="1"/>
</dbReference>
<proteinExistence type="predicted"/>
<evidence type="ECO:0000313" key="2">
    <source>
        <dbReference type="EMBL" id="AQS89578.1"/>
    </source>
</evidence>
<dbReference type="SUPFAM" id="SSF47616">
    <property type="entry name" value="GST C-terminal domain-like"/>
    <property type="match status" value="1"/>
</dbReference>
<dbReference type="STRING" id="320497.A0U93_14565"/>
<dbReference type="PROSITE" id="PS50405">
    <property type="entry name" value="GST_CTER"/>
    <property type="match status" value="1"/>
</dbReference>
<comment type="subunit">
    <text evidence="1">Homodimer.</text>
</comment>
<dbReference type="SUPFAM" id="SSF52833">
    <property type="entry name" value="Thioredoxin-like"/>
    <property type="match status" value="1"/>
</dbReference>
<dbReference type="SFLD" id="SFLDG00358">
    <property type="entry name" value="Main_(cytGST)"/>
    <property type="match status" value="1"/>
</dbReference>
<dbReference type="InterPro" id="IPR036249">
    <property type="entry name" value="Thioredoxin-like_sf"/>
</dbReference>
<dbReference type="PROSITE" id="PS50404">
    <property type="entry name" value="GST_NTER"/>
    <property type="match status" value="1"/>
</dbReference>
<dbReference type="GO" id="GO:0004364">
    <property type="term" value="F:glutathione transferase activity"/>
    <property type="evidence" value="ECO:0007669"/>
    <property type="project" value="TreeGrafter"/>
</dbReference>
<dbReference type="Pfam" id="PF13417">
    <property type="entry name" value="GST_N_3"/>
    <property type="match status" value="1"/>
</dbReference>
<dbReference type="GO" id="GO:0006749">
    <property type="term" value="P:glutathione metabolic process"/>
    <property type="evidence" value="ECO:0007669"/>
    <property type="project" value="TreeGrafter"/>
</dbReference>
<dbReference type="Gene3D" id="1.20.1050.10">
    <property type="match status" value="1"/>
</dbReference>
<dbReference type="PANTHER" id="PTHR43969">
    <property type="entry name" value="GLUTATHIONE S TRANSFERASE D10, ISOFORM A-RELATED"/>
    <property type="match status" value="1"/>
</dbReference>
<dbReference type="InterPro" id="IPR004045">
    <property type="entry name" value="Glutathione_S-Trfase_N"/>
</dbReference>
<keyword evidence="3" id="KW-1185">Reference proteome</keyword>
<dbReference type="Proteomes" id="UP000188604">
    <property type="component" value="Chromosome"/>
</dbReference>
<dbReference type="Gene3D" id="3.40.30.10">
    <property type="entry name" value="Glutaredoxin"/>
    <property type="match status" value="1"/>
</dbReference>
<dbReference type="InterPro" id="IPR040079">
    <property type="entry name" value="Glutathione_S-Trfase"/>
</dbReference>
<dbReference type="PANTHER" id="PTHR43969:SF9">
    <property type="entry name" value="GLUTATHIONE S TRANSFERASE D10, ISOFORM A-RELATED"/>
    <property type="match status" value="1"/>
</dbReference>
<keyword evidence="2" id="KW-0808">Transferase</keyword>
<dbReference type="CDD" id="cd00570">
    <property type="entry name" value="GST_N_family"/>
    <property type="match status" value="1"/>
</dbReference>
<dbReference type="CDD" id="cd00299">
    <property type="entry name" value="GST_C_family"/>
    <property type="match status" value="1"/>
</dbReference>
<gene>
    <name evidence="2" type="ORF">A0U93_14565</name>
</gene>
<name>A0A1U9KUP9_9PROT</name>
<dbReference type="InterPro" id="IPR010987">
    <property type="entry name" value="Glutathione-S-Trfase_C-like"/>
</dbReference>
<reference evidence="2 3" key="1">
    <citation type="submission" date="2016-03" db="EMBL/GenBank/DDBJ databases">
        <title>Acetic acid bacteria sequencing.</title>
        <authorList>
            <person name="Brandt J."/>
            <person name="Jakob F."/>
            <person name="Vogel R.F."/>
        </authorList>
    </citation>
    <scope>NUCLEOTIDE SEQUENCE [LARGE SCALE GENOMIC DNA]</scope>
    <source>
        <strain evidence="2 3">NBRC 101099</strain>
    </source>
</reference>
<evidence type="ECO:0000256" key="1">
    <source>
        <dbReference type="ARBA" id="ARBA00011738"/>
    </source>
</evidence>
<dbReference type="Pfam" id="PF00043">
    <property type="entry name" value="GST_C"/>
    <property type="match status" value="1"/>
</dbReference>
<dbReference type="InterPro" id="IPR004046">
    <property type="entry name" value="GST_C"/>
</dbReference>
<dbReference type="EMBL" id="CP014691">
    <property type="protein sequence ID" value="AQS89578.1"/>
    <property type="molecule type" value="Genomic_DNA"/>
</dbReference>
<dbReference type="InterPro" id="IPR036282">
    <property type="entry name" value="Glutathione-S-Trfase_C_sf"/>
</dbReference>
<dbReference type="OrthoDB" id="9794721at2"/>
<protein>
    <submittedName>
        <fullName evidence="2">Glutathione S-transferase</fullName>
    </submittedName>
</protein>
<dbReference type="RefSeq" id="WP_077808585.1">
    <property type="nucleotide sequence ID" value="NZ_BJXS01000001.1"/>
</dbReference>
<accession>A0A1U9KUP9</accession>